<evidence type="ECO:0000256" key="3">
    <source>
        <dbReference type="SAM" id="SignalP"/>
    </source>
</evidence>
<gene>
    <name evidence="4" type="ORF">GCM10009539_31370</name>
</gene>
<dbReference type="RefSeq" id="WP_344649565.1">
    <property type="nucleotide sequence ID" value="NZ_BAAAGX010000012.1"/>
</dbReference>
<keyword evidence="1" id="KW-0175">Coiled coil</keyword>
<proteinExistence type="predicted"/>
<feature type="signal peptide" evidence="3">
    <location>
        <begin position="1"/>
        <end position="20"/>
    </location>
</feature>
<evidence type="ECO:0000256" key="2">
    <source>
        <dbReference type="SAM" id="Phobius"/>
    </source>
</evidence>
<name>A0ABN0UA06_9ACTN</name>
<keyword evidence="2" id="KW-1133">Transmembrane helix</keyword>
<reference evidence="4 5" key="1">
    <citation type="journal article" date="2019" name="Int. J. Syst. Evol. Microbiol.">
        <title>The Global Catalogue of Microorganisms (GCM) 10K type strain sequencing project: providing services to taxonomists for standard genome sequencing and annotation.</title>
        <authorList>
            <consortium name="The Broad Institute Genomics Platform"/>
            <consortium name="The Broad Institute Genome Sequencing Center for Infectious Disease"/>
            <person name="Wu L."/>
            <person name="Ma J."/>
        </authorList>
    </citation>
    <scope>NUCLEOTIDE SEQUENCE [LARGE SCALE GENOMIC DNA]</scope>
    <source>
        <strain evidence="4 5">JCM 10425</strain>
    </source>
</reference>
<keyword evidence="5" id="KW-1185">Reference proteome</keyword>
<sequence length="98" mass="10877">MFARYSVLLLAALLAGPALWQAFVVGDLDMDTALIRYLIAVLVAAVMLGFLRMLYNTYQRIHEEHQLERQLEEMRQAEAERRAAAEAAAAEAEGNGPA</sequence>
<evidence type="ECO:0000313" key="4">
    <source>
        <dbReference type="EMBL" id="GAA0243665.1"/>
    </source>
</evidence>
<keyword evidence="2" id="KW-0472">Membrane</keyword>
<feature type="coiled-coil region" evidence="1">
    <location>
        <begin position="60"/>
        <end position="95"/>
    </location>
</feature>
<protein>
    <submittedName>
        <fullName evidence="4">Uncharacterized protein</fullName>
    </submittedName>
</protein>
<evidence type="ECO:0000256" key="1">
    <source>
        <dbReference type="SAM" id="Coils"/>
    </source>
</evidence>
<feature type="transmembrane region" description="Helical" evidence="2">
    <location>
        <begin position="34"/>
        <end position="55"/>
    </location>
</feature>
<keyword evidence="2" id="KW-0812">Transmembrane</keyword>
<dbReference type="Proteomes" id="UP001500967">
    <property type="component" value="Unassembled WGS sequence"/>
</dbReference>
<evidence type="ECO:0000313" key="5">
    <source>
        <dbReference type="Proteomes" id="UP001500967"/>
    </source>
</evidence>
<comment type="caution">
    <text evidence="4">The sequence shown here is derived from an EMBL/GenBank/DDBJ whole genome shotgun (WGS) entry which is preliminary data.</text>
</comment>
<dbReference type="EMBL" id="BAAAGX010000012">
    <property type="protein sequence ID" value="GAA0243665.1"/>
    <property type="molecule type" value="Genomic_DNA"/>
</dbReference>
<feature type="chain" id="PRO_5045785927" evidence="3">
    <location>
        <begin position="21"/>
        <end position="98"/>
    </location>
</feature>
<accession>A0ABN0UA06</accession>
<keyword evidence="3" id="KW-0732">Signal</keyword>
<organism evidence="4 5">
    <name type="scientific">Cryptosporangium japonicum</name>
    <dbReference type="NCBI Taxonomy" id="80872"/>
    <lineage>
        <taxon>Bacteria</taxon>
        <taxon>Bacillati</taxon>
        <taxon>Actinomycetota</taxon>
        <taxon>Actinomycetes</taxon>
        <taxon>Cryptosporangiales</taxon>
        <taxon>Cryptosporangiaceae</taxon>
        <taxon>Cryptosporangium</taxon>
    </lineage>
</organism>